<evidence type="ECO:0000313" key="2">
    <source>
        <dbReference type="Proteomes" id="UP001323405"/>
    </source>
</evidence>
<dbReference type="EMBL" id="JAFFHA010000001">
    <property type="protein sequence ID" value="KAK4658908.1"/>
    <property type="molecule type" value="Genomic_DNA"/>
</dbReference>
<proteinExistence type="predicted"/>
<organism evidence="1 2">
    <name type="scientific">Podospora pseudocomata</name>
    <dbReference type="NCBI Taxonomy" id="2093779"/>
    <lineage>
        <taxon>Eukaryota</taxon>
        <taxon>Fungi</taxon>
        <taxon>Dikarya</taxon>
        <taxon>Ascomycota</taxon>
        <taxon>Pezizomycotina</taxon>
        <taxon>Sordariomycetes</taxon>
        <taxon>Sordariomycetidae</taxon>
        <taxon>Sordariales</taxon>
        <taxon>Podosporaceae</taxon>
        <taxon>Podospora</taxon>
    </lineage>
</organism>
<dbReference type="Proteomes" id="UP001323405">
    <property type="component" value="Unassembled WGS sequence"/>
</dbReference>
<keyword evidence="2" id="KW-1185">Reference proteome</keyword>
<reference evidence="1 2" key="1">
    <citation type="journal article" date="2023" name="bioRxiv">
        <title>High-quality genome assemblies of four members of thePodospora anserinaspecies complex.</title>
        <authorList>
            <person name="Ament-Velasquez S.L."/>
            <person name="Vogan A.A."/>
            <person name="Wallerman O."/>
            <person name="Hartmann F."/>
            <person name="Gautier V."/>
            <person name="Silar P."/>
            <person name="Giraud T."/>
            <person name="Johannesson H."/>
        </authorList>
    </citation>
    <scope>NUCLEOTIDE SEQUENCE [LARGE SCALE GENOMIC DNA]</scope>
    <source>
        <strain evidence="1 2">CBS 415.72m</strain>
    </source>
</reference>
<accession>A0ABR0GT20</accession>
<gene>
    <name evidence="1" type="ORF">QC762_0003360</name>
</gene>
<comment type="caution">
    <text evidence="1">The sequence shown here is derived from an EMBL/GenBank/DDBJ whole genome shotgun (WGS) entry which is preliminary data.</text>
</comment>
<sequence length="142" mass="16073">MVQGFCLAIRLWAWVERARKLRACQERCQGQLGNRGVWNKTWRWWNFDVFIRSGLKMEGDDGLVGSLREGEDVCYRTGRRSASYISLSLMGQSMDFVFEVDALTGHGVDSLPEVPYLSFVVLSSQTTDTYTVSSPSLNIPIP</sequence>
<evidence type="ECO:0000313" key="1">
    <source>
        <dbReference type="EMBL" id="KAK4658908.1"/>
    </source>
</evidence>
<dbReference type="RefSeq" id="XP_062747880.1">
    <property type="nucleotide sequence ID" value="XM_062882781.1"/>
</dbReference>
<protein>
    <submittedName>
        <fullName evidence="1">Uncharacterized protein</fullName>
    </submittedName>
</protein>
<dbReference type="GeneID" id="87902268"/>
<name>A0ABR0GT20_9PEZI</name>